<evidence type="ECO:0000313" key="4">
    <source>
        <dbReference type="Proteomes" id="UP001279410"/>
    </source>
</evidence>
<dbReference type="InterPro" id="IPR024571">
    <property type="entry name" value="ERAP1-like_C_dom"/>
</dbReference>
<name>A0AAD3MI50_LATJO</name>
<dbReference type="GO" id="GO:0006508">
    <property type="term" value="P:proteolysis"/>
    <property type="evidence" value="ECO:0007669"/>
    <property type="project" value="TreeGrafter"/>
</dbReference>
<dbReference type="PANTHER" id="PTHR11533">
    <property type="entry name" value="PROTEASE M1 ZINC METALLOPROTEASE"/>
    <property type="match status" value="1"/>
</dbReference>
<dbReference type="GO" id="GO:0042277">
    <property type="term" value="F:peptide binding"/>
    <property type="evidence" value="ECO:0007669"/>
    <property type="project" value="TreeGrafter"/>
</dbReference>
<organism evidence="3 4">
    <name type="scientific">Lates japonicus</name>
    <name type="common">Japanese lates</name>
    <dbReference type="NCBI Taxonomy" id="270547"/>
    <lineage>
        <taxon>Eukaryota</taxon>
        <taxon>Metazoa</taxon>
        <taxon>Chordata</taxon>
        <taxon>Craniata</taxon>
        <taxon>Vertebrata</taxon>
        <taxon>Euteleostomi</taxon>
        <taxon>Actinopterygii</taxon>
        <taxon>Neopterygii</taxon>
        <taxon>Teleostei</taxon>
        <taxon>Neoteleostei</taxon>
        <taxon>Acanthomorphata</taxon>
        <taxon>Carangaria</taxon>
        <taxon>Carangaria incertae sedis</taxon>
        <taxon>Centropomidae</taxon>
        <taxon>Lates</taxon>
    </lineage>
</organism>
<dbReference type="FunFam" id="1.25.50.20:FF:000003">
    <property type="entry name" value="Leucyl-cystinyl aminopeptidase"/>
    <property type="match status" value="1"/>
</dbReference>
<protein>
    <submittedName>
        <fullName evidence="3">Leucyl-cystinyl aminopeptidase isoform X1</fullName>
    </submittedName>
</protein>
<dbReference type="GO" id="GO:0005615">
    <property type="term" value="C:extracellular space"/>
    <property type="evidence" value="ECO:0007669"/>
    <property type="project" value="TreeGrafter"/>
</dbReference>
<gene>
    <name evidence="3" type="ORF">AKAME5_000658400</name>
</gene>
<comment type="similarity">
    <text evidence="1">Belongs to the peptidase M1 family.</text>
</comment>
<dbReference type="Proteomes" id="UP001279410">
    <property type="component" value="Unassembled WGS sequence"/>
</dbReference>
<dbReference type="Pfam" id="PF11838">
    <property type="entry name" value="ERAP1_C"/>
    <property type="match status" value="1"/>
</dbReference>
<dbReference type="Gene3D" id="1.25.50.20">
    <property type="match status" value="1"/>
</dbReference>
<accession>A0AAD3MI50</accession>
<keyword evidence="4" id="KW-1185">Reference proteome</keyword>
<evidence type="ECO:0000256" key="1">
    <source>
        <dbReference type="ARBA" id="ARBA00010136"/>
    </source>
</evidence>
<keyword evidence="3" id="KW-0645">Protease</keyword>
<dbReference type="InterPro" id="IPR050344">
    <property type="entry name" value="Peptidase_M1_aminopeptidases"/>
</dbReference>
<evidence type="ECO:0000259" key="2">
    <source>
        <dbReference type="Pfam" id="PF11838"/>
    </source>
</evidence>
<dbReference type="GO" id="GO:0043171">
    <property type="term" value="P:peptide catabolic process"/>
    <property type="evidence" value="ECO:0007669"/>
    <property type="project" value="TreeGrafter"/>
</dbReference>
<dbReference type="GO" id="GO:0008217">
    <property type="term" value="P:regulation of blood pressure"/>
    <property type="evidence" value="ECO:0007669"/>
    <property type="project" value="TreeGrafter"/>
</dbReference>
<evidence type="ECO:0000313" key="3">
    <source>
        <dbReference type="EMBL" id="GLD53899.1"/>
    </source>
</evidence>
<proteinExistence type="inferred from homology"/>
<dbReference type="GO" id="GO:0008270">
    <property type="term" value="F:zinc ion binding"/>
    <property type="evidence" value="ECO:0007669"/>
    <property type="project" value="TreeGrafter"/>
</dbReference>
<comment type="caution">
    <text evidence="3">The sequence shown here is derived from an EMBL/GenBank/DDBJ whole genome shotgun (WGS) entry which is preliminary data.</text>
</comment>
<dbReference type="GO" id="GO:0070006">
    <property type="term" value="F:metalloaminopeptidase activity"/>
    <property type="evidence" value="ECO:0007669"/>
    <property type="project" value="TreeGrafter"/>
</dbReference>
<sequence length="233" mass="26844">DYILDHFRSLMDKQTWEEEESVSKQELRSALLEMACSLNQENCTQKAKALFKQHVKSNGTIRIPGDLQRVVFTVAAQSDEDWDTLLQMYANATYDAEKRKMLQGLASTQNARRLVWILKAGLNGDLIQTQELPLVISRVCNGFAGYLFAWDFIQENWDRLIEKFPVGSFAIQTIIKSATSQFSTQAHLDQVQGFFSGLKERGSQMRSVQEALETIRLNRRWMDQNLSTLQKWL</sequence>
<keyword evidence="3" id="KW-0031">Aminopeptidase</keyword>
<dbReference type="GO" id="GO:0005737">
    <property type="term" value="C:cytoplasm"/>
    <property type="evidence" value="ECO:0007669"/>
    <property type="project" value="TreeGrafter"/>
</dbReference>
<dbReference type="GO" id="GO:0005886">
    <property type="term" value="C:plasma membrane"/>
    <property type="evidence" value="ECO:0007669"/>
    <property type="project" value="TreeGrafter"/>
</dbReference>
<feature type="domain" description="ERAP1-like C-terminal" evidence="2">
    <location>
        <begin position="2"/>
        <end position="216"/>
    </location>
</feature>
<feature type="non-terminal residue" evidence="3">
    <location>
        <position position="233"/>
    </location>
</feature>
<reference evidence="3" key="1">
    <citation type="submission" date="2022-08" db="EMBL/GenBank/DDBJ databases">
        <title>Genome sequencing of akame (Lates japonicus).</title>
        <authorList>
            <person name="Hashiguchi Y."/>
            <person name="Takahashi H."/>
        </authorList>
    </citation>
    <scope>NUCLEOTIDE SEQUENCE</scope>
    <source>
        <strain evidence="3">Kochi</strain>
    </source>
</reference>
<keyword evidence="3" id="KW-0378">Hydrolase</keyword>
<dbReference type="EMBL" id="BRZM01000019">
    <property type="protein sequence ID" value="GLD53899.1"/>
    <property type="molecule type" value="Genomic_DNA"/>
</dbReference>
<dbReference type="PANTHER" id="PTHR11533:SF42">
    <property type="entry name" value="LEUCYL-CYSTINYL AMINOPEPTIDASE"/>
    <property type="match status" value="1"/>
</dbReference>
<dbReference type="AlphaFoldDB" id="A0AAD3MI50"/>